<evidence type="ECO:0000259" key="1">
    <source>
        <dbReference type="Pfam" id="PF04230"/>
    </source>
</evidence>
<keyword evidence="2" id="KW-0808">Transferase</keyword>
<reference evidence="2 3" key="1">
    <citation type="submission" date="2017-10" db="EMBL/GenBank/DDBJ databases">
        <title>Bifidobacterium genomics.</title>
        <authorList>
            <person name="Lugli G.A."/>
            <person name="Milani C."/>
            <person name="Mancabelli L."/>
        </authorList>
    </citation>
    <scope>NUCLEOTIDE SEQUENCE [LARGE SCALE GENOMIC DNA]</scope>
    <source>
        <strain evidence="2 3">1542B</strain>
    </source>
</reference>
<comment type="caution">
    <text evidence="2">The sequence shown here is derived from an EMBL/GenBank/DDBJ whole genome shotgun (WGS) entry which is preliminary data.</text>
</comment>
<dbReference type="GO" id="GO:0016740">
    <property type="term" value="F:transferase activity"/>
    <property type="evidence" value="ECO:0007669"/>
    <property type="project" value="UniProtKB-KW"/>
</dbReference>
<dbReference type="AlphaFoldDB" id="A0A2N3QPK1"/>
<protein>
    <submittedName>
        <fullName evidence="2">Polysaccharide pyruvyl transferase</fullName>
    </submittedName>
</protein>
<feature type="domain" description="Polysaccharide pyruvyl transferase" evidence="1">
    <location>
        <begin position="14"/>
        <end position="289"/>
    </location>
</feature>
<sequence>MADIGILTFQNTLNFGASLQCYALYNVIQQMGFDVQVINYNNPIIATREFLVPDRGLKSVIKVMLNKPKARKFEAFLHRMNVSPSCDKSNFKEIANQYDGIVVGSDQVWNPECTGYDTTYFLDLVDSPIVKLSYAASIGLNHFPDCGIDYGALLGQFSSLLVREKTASEEISRYVDKPINIVLDPTLLLSLDSWKNIVQIPRSVRGKRYVLVYSISESELSLRAARRIAKEKNLEIVFIQQYKFNRVKDAINMRNISPEEFVGLFLGADVAVVSSFHGLCFSIISGTDFLYASDSGKSSRASRLLDLMTLLGIERRSVSDYFNGEMIPLNWDQVFSKLDNERIRSRNALTNSLGLVRSSQAN</sequence>
<dbReference type="RefSeq" id="WP_101454859.1">
    <property type="nucleotide sequence ID" value="NZ_PCGY01000002.1"/>
</dbReference>
<evidence type="ECO:0000313" key="2">
    <source>
        <dbReference type="EMBL" id="PKU93554.1"/>
    </source>
</evidence>
<accession>A0A2N3QPK1</accession>
<organism evidence="2 3">
    <name type="scientific">Bifidobacterium thermophilum</name>
    <dbReference type="NCBI Taxonomy" id="33905"/>
    <lineage>
        <taxon>Bacteria</taxon>
        <taxon>Bacillati</taxon>
        <taxon>Actinomycetota</taxon>
        <taxon>Actinomycetes</taxon>
        <taxon>Bifidobacteriales</taxon>
        <taxon>Bifidobacteriaceae</taxon>
        <taxon>Bifidobacterium</taxon>
    </lineage>
</organism>
<dbReference type="Pfam" id="PF04230">
    <property type="entry name" value="PS_pyruv_trans"/>
    <property type="match status" value="1"/>
</dbReference>
<evidence type="ECO:0000313" key="3">
    <source>
        <dbReference type="Proteomes" id="UP000233727"/>
    </source>
</evidence>
<gene>
    <name evidence="2" type="ORF">CQR47_0331</name>
</gene>
<dbReference type="EMBL" id="PCGY01000002">
    <property type="protein sequence ID" value="PKU93554.1"/>
    <property type="molecule type" value="Genomic_DNA"/>
</dbReference>
<proteinExistence type="predicted"/>
<dbReference type="InterPro" id="IPR007345">
    <property type="entry name" value="Polysacch_pyruvyl_Trfase"/>
</dbReference>
<name>A0A2N3QPK1_9BIFI</name>
<dbReference type="Proteomes" id="UP000233727">
    <property type="component" value="Unassembled WGS sequence"/>
</dbReference>